<dbReference type="EMBL" id="MG011690">
    <property type="protein sequence ID" value="AVK76667.1"/>
    <property type="molecule type" value="Genomic_DNA"/>
</dbReference>
<dbReference type="InterPro" id="IPR036047">
    <property type="entry name" value="F-box-like_dom_sf"/>
</dbReference>
<dbReference type="RefSeq" id="YP_009482670.1">
    <property type="nucleotide sequence ID" value="NC_037666.1"/>
</dbReference>
<dbReference type="SUPFAM" id="SSF140860">
    <property type="entry name" value="Pseudo ankyrin repeat-like"/>
    <property type="match status" value="1"/>
</dbReference>
<feature type="domain" description="F-box" evidence="1">
    <location>
        <begin position="1"/>
        <end position="45"/>
    </location>
</feature>
<reference evidence="2" key="1">
    <citation type="journal article" date="2018" name="Nat. Commun.">
        <title>Diversity and evolution of the emerging Pandoraviridae family.</title>
        <authorList>
            <person name="Legendre M."/>
            <person name="Fabre E."/>
            <person name="Poirot O."/>
            <person name="Jeudy S."/>
            <person name="Lartigue A."/>
            <person name="Alempic J.M."/>
            <person name="Beucher L."/>
            <person name="Philippe N."/>
            <person name="Bertaux L."/>
            <person name="Christo-Foroux E."/>
            <person name="Labadie K."/>
            <person name="Coute Y."/>
            <person name="Abergel C."/>
            <person name="Claverie J.M."/>
        </authorList>
    </citation>
    <scope>NUCLEOTIDE SEQUENCE [LARGE SCALE GENOMIC DNA]</scope>
    <source>
        <strain evidence="2">Neocaledonia</strain>
    </source>
</reference>
<evidence type="ECO:0000313" key="2">
    <source>
        <dbReference type="EMBL" id="AVK76667.1"/>
    </source>
</evidence>
<dbReference type="SUPFAM" id="SSF81383">
    <property type="entry name" value="F-box domain"/>
    <property type="match status" value="1"/>
</dbReference>
<dbReference type="InterPro" id="IPR001810">
    <property type="entry name" value="F-box_dom"/>
</dbReference>
<protein>
    <submittedName>
        <fullName evidence="2">F-box incomplete domain containing protein</fullName>
    </submittedName>
</protein>
<dbReference type="Proteomes" id="UP000249287">
    <property type="component" value="Segment"/>
</dbReference>
<dbReference type="KEGG" id="vg:36843380"/>
<dbReference type="CDD" id="cd09917">
    <property type="entry name" value="F-box_SF"/>
    <property type="match status" value="1"/>
</dbReference>
<evidence type="ECO:0000259" key="1">
    <source>
        <dbReference type="PROSITE" id="PS50181"/>
    </source>
</evidence>
<dbReference type="GeneID" id="36843380"/>
<sequence length="152" mass="17179">MDDLLPAELLALILSKVDALDIYPASMVSRRWRTLTLADLGQRRRKKDRHRRHPNGYLAALAEAGRLGQLKWAVAAGWLWDSRVFACAAKCGHMDILKWLHAHECPWDWRAYQEADAAGHRAVAFWLVVNGCPTEPPAVSSWGSVWRGVLLE</sequence>
<proteinExistence type="predicted"/>
<accession>A0A2U7UE06</accession>
<gene>
    <name evidence="2" type="ORF">pneo_cds_1060</name>
</gene>
<organism evidence="2">
    <name type="scientific">Pandoravirus neocaledonia</name>
    <dbReference type="NCBI Taxonomy" id="2107708"/>
    <lineage>
        <taxon>Viruses</taxon>
        <taxon>Pandoravirus</taxon>
    </lineage>
</organism>
<dbReference type="PROSITE" id="PS50181">
    <property type="entry name" value="FBOX"/>
    <property type="match status" value="1"/>
</dbReference>
<name>A0A2U7UE06_9VIRU</name>
<dbReference type="SMART" id="SM00256">
    <property type="entry name" value="FBOX"/>
    <property type="match status" value="1"/>
</dbReference>
<dbReference type="Pfam" id="PF12937">
    <property type="entry name" value="F-box-like"/>
    <property type="match status" value="1"/>
</dbReference>
<dbReference type="Gene3D" id="1.20.1280.50">
    <property type="match status" value="1"/>
</dbReference>